<name>A0A316DQF6_9FLAO</name>
<organism evidence="1 2">
    <name type="scientific">Xanthomarina spongicola</name>
    <dbReference type="NCBI Taxonomy" id="570520"/>
    <lineage>
        <taxon>Bacteria</taxon>
        <taxon>Pseudomonadati</taxon>
        <taxon>Bacteroidota</taxon>
        <taxon>Flavobacteriia</taxon>
        <taxon>Flavobacteriales</taxon>
        <taxon>Flavobacteriaceae</taxon>
        <taxon>Xanthomarina</taxon>
    </lineage>
</organism>
<gene>
    <name evidence="1" type="ORF">LX78_01377</name>
</gene>
<dbReference type="Proteomes" id="UP000245430">
    <property type="component" value="Unassembled WGS sequence"/>
</dbReference>
<dbReference type="EMBL" id="QGGP01000002">
    <property type="protein sequence ID" value="PWK20026.1"/>
    <property type="molecule type" value="Genomic_DNA"/>
</dbReference>
<comment type="caution">
    <text evidence="1">The sequence shown here is derived from an EMBL/GenBank/DDBJ whole genome shotgun (WGS) entry which is preliminary data.</text>
</comment>
<proteinExistence type="predicted"/>
<sequence>MAVLSIWGTIAYKFFSTYNPVAPALDKQTTVMAFKPLTKKTDTFTIQQLQRDPFLGTIKRKPSTTNKGVSKKPKDTIQIPQMTYLGLLKIQKSNDQIFALNINGEQFLVKKGQTVEKIKIIQADSRKMVVRFQNKTITLPIQ</sequence>
<reference evidence="1 2" key="1">
    <citation type="submission" date="2018-05" db="EMBL/GenBank/DDBJ databases">
        <title>Genomic Encyclopedia of Archaeal and Bacterial Type Strains, Phase II (KMG-II): from individual species to whole genera.</title>
        <authorList>
            <person name="Goeker M."/>
        </authorList>
    </citation>
    <scope>NUCLEOTIDE SEQUENCE [LARGE SCALE GENOMIC DNA]</scope>
    <source>
        <strain evidence="1 2">DSM 22637</strain>
    </source>
</reference>
<dbReference type="RefSeq" id="WP_146192546.1">
    <property type="nucleotide sequence ID" value="NZ_QGGP01000002.1"/>
</dbReference>
<protein>
    <submittedName>
        <fullName evidence="1">Uncharacterized protein</fullName>
    </submittedName>
</protein>
<dbReference type="OrthoDB" id="676730at2"/>
<accession>A0A316DQF6</accession>
<evidence type="ECO:0000313" key="1">
    <source>
        <dbReference type="EMBL" id="PWK20026.1"/>
    </source>
</evidence>
<dbReference type="AlphaFoldDB" id="A0A316DQF6"/>
<evidence type="ECO:0000313" key="2">
    <source>
        <dbReference type="Proteomes" id="UP000245430"/>
    </source>
</evidence>
<keyword evidence="2" id="KW-1185">Reference proteome</keyword>